<accession>A0AA37HKK9</accession>
<comment type="caution">
    <text evidence="1">The sequence shown here is derived from an EMBL/GenBank/DDBJ whole genome shotgun (WGS) entry which is preliminary data.</text>
</comment>
<reference evidence="1" key="2">
    <citation type="submission" date="2021-08" db="EMBL/GenBank/DDBJ databases">
        <authorList>
            <person name="Tani A."/>
            <person name="Ola A."/>
            <person name="Ogura Y."/>
            <person name="Katsura K."/>
            <person name="Hayashi T."/>
        </authorList>
    </citation>
    <scope>NUCLEOTIDE SEQUENCE</scope>
    <source>
        <strain evidence="1">NBRC 103626</strain>
    </source>
</reference>
<evidence type="ECO:0000313" key="1">
    <source>
        <dbReference type="EMBL" id="GJD77211.1"/>
    </source>
</evidence>
<dbReference type="Proteomes" id="UP001055108">
    <property type="component" value="Unassembled WGS sequence"/>
</dbReference>
<dbReference type="AlphaFoldDB" id="A0AA37HKK9"/>
<name>A0AA37HKK9_9HYPH</name>
<evidence type="ECO:0000313" key="2">
    <source>
        <dbReference type="Proteomes" id="UP001055108"/>
    </source>
</evidence>
<reference evidence="1" key="1">
    <citation type="journal article" date="2016" name="Front. Microbiol.">
        <title>Genome Sequence of the Piezophilic, Mesophilic Sulfate-Reducing Bacterium Desulfovibrio indicus J2T.</title>
        <authorList>
            <person name="Cao J."/>
            <person name="Maignien L."/>
            <person name="Shao Z."/>
            <person name="Alain K."/>
            <person name="Jebbar M."/>
        </authorList>
    </citation>
    <scope>NUCLEOTIDE SEQUENCE</scope>
    <source>
        <strain evidence="1">NBRC 103626</strain>
    </source>
</reference>
<keyword evidence="2" id="KW-1185">Reference proteome</keyword>
<dbReference type="EMBL" id="BPQM01000008">
    <property type="protein sequence ID" value="GJD77211.1"/>
    <property type="molecule type" value="Genomic_DNA"/>
</dbReference>
<gene>
    <name evidence="1" type="ORF">NBEOAGPD_0414</name>
</gene>
<proteinExistence type="predicted"/>
<protein>
    <submittedName>
        <fullName evidence="1">Uncharacterized protein</fullName>
    </submittedName>
</protein>
<organism evidence="1 2">
    <name type="scientific">Methylobacterium gregans</name>
    <dbReference type="NCBI Taxonomy" id="374424"/>
    <lineage>
        <taxon>Bacteria</taxon>
        <taxon>Pseudomonadati</taxon>
        <taxon>Pseudomonadota</taxon>
        <taxon>Alphaproteobacteria</taxon>
        <taxon>Hyphomicrobiales</taxon>
        <taxon>Methylobacteriaceae</taxon>
        <taxon>Methylobacterium</taxon>
    </lineage>
</organism>
<sequence>MAGGPPGQDLDVWLTRFLTAMAGKTRRTIHAG</sequence>